<protein>
    <submittedName>
        <fullName evidence="2">Suppressor of fused domain protein</fullName>
    </submittedName>
</protein>
<organism evidence="2 3">
    <name type="scientific">Paraburkholderia caribensis</name>
    <dbReference type="NCBI Taxonomy" id="75105"/>
    <lineage>
        <taxon>Bacteria</taxon>
        <taxon>Pseudomonadati</taxon>
        <taxon>Pseudomonadota</taxon>
        <taxon>Betaproteobacteria</taxon>
        <taxon>Burkholderiales</taxon>
        <taxon>Burkholderiaceae</taxon>
        <taxon>Paraburkholderia</taxon>
    </lineage>
</organism>
<dbReference type="EMBL" id="JAYLVJ010000087">
    <property type="protein sequence ID" value="MEO1759727.1"/>
    <property type="molecule type" value="Genomic_DNA"/>
</dbReference>
<dbReference type="Proteomes" id="UP001462961">
    <property type="component" value="Unassembled WGS sequence"/>
</dbReference>
<gene>
    <name evidence="2" type="ORF">VOI32_38410</name>
</gene>
<dbReference type="RefSeq" id="WP_012406451.1">
    <property type="nucleotide sequence ID" value="NZ_JAKUCO010000094.1"/>
</dbReference>
<reference evidence="2 3" key="1">
    <citation type="submission" date="2024-01" db="EMBL/GenBank/DDBJ databases">
        <title>The diversity of rhizobia nodulating Mimosa spp. in eleven states of Brazil covering several biomes is determined by host plant, location, and edaphic factors.</title>
        <authorList>
            <person name="Rouws L."/>
            <person name="Barauna A."/>
            <person name="Beukes C."/>
            <person name="De Faria S.M."/>
            <person name="Gross E."/>
            <person name="Dos Reis Junior F.B."/>
            <person name="Simon M."/>
            <person name="Maluk M."/>
            <person name="Odee D.W."/>
            <person name="Kenicer G."/>
            <person name="Young J.P.W."/>
            <person name="Reis V.M."/>
            <person name="Zilli J."/>
            <person name="James E.K."/>
        </authorList>
    </citation>
    <scope>NUCLEOTIDE SEQUENCE [LARGE SCALE GENOMIC DNA]</scope>
    <source>
        <strain evidence="2 3">JHI1651</strain>
    </source>
</reference>
<evidence type="ECO:0000313" key="3">
    <source>
        <dbReference type="Proteomes" id="UP001462961"/>
    </source>
</evidence>
<evidence type="ECO:0000313" key="2">
    <source>
        <dbReference type="EMBL" id="MEO1759727.1"/>
    </source>
</evidence>
<dbReference type="Pfam" id="PF05076">
    <property type="entry name" value="SUFU"/>
    <property type="match status" value="1"/>
</dbReference>
<sequence>MTLIEHLETNLGPIAEGWKDDSTVGNALRVVRFPNQPFQGASTFATLGLSESKVSLPNGNHCGQELLFAAWDRYQAPHVGSFLLTFGAQVRNRQRALLRGDVIGPSAPLIPGVAANAIYASNPVIYPEELARYDDDGSPTVFVWLVPLMEAEGRFAKTQGWNQFEDALEKANPDLLDLDRSSVVQGG</sequence>
<dbReference type="InterPro" id="IPR020941">
    <property type="entry name" value="SUFU-like_domain"/>
</dbReference>
<accession>A0ABV0EC20</accession>
<keyword evidence="3" id="KW-1185">Reference proteome</keyword>
<comment type="caution">
    <text evidence="2">The sequence shown here is derived from an EMBL/GenBank/DDBJ whole genome shotgun (WGS) entry which is preliminary data.</text>
</comment>
<proteinExistence type="predicted"/>
<evidence type="ECO:0000259" key="1">
    <source>
        <dbReference type="Pfam" id="PF05076"/>
    </source>
</evidence>
<name>A0ABV0EC20_9BURK</name>
<feature type="domain" description="Suppressor of fused-like" evidence="1">
    <location>
        <begin position="27"/>
        <end position="180"/>
    </location>
</feature>